<evidence type="ECO:0000256" key="9">
    <source>
        <dbReference type="ARBA" id="ARBA00023136"/>
    </source>
</evidence>
<evidence type="ECO:0000313" key="15">
    <source>
        <dbReference type="EMBL" id="AUM13309.1"/>
    </source>
</evidence>
<evidence type="ECO:0000256" key="4">
    <source>
        <dbReference type="ARBA" id="ARBA00022496"/>
    </source>
</evidence>
<keyword evidence="5 11" id="KW-0812">Transmembrane</keyword>
<dbReference type="GO" id="GO:0006826">
    <property type="term" value="P:iron ion transport"/>
    <property type="evidence" value="ECO:0007669"/>
    <property type="project" value="UniProtKB-KW"/>
</dbReference>
<keyword evidence="8 12" id="KW-0798">TonB box</keyword>
<dbReference type="GO" id="GO:0009279">
    <property type="term" value="C:cell outer membrane"/>
    <property type="evidence" value="ECO:0007669"/>
    <property type="project" value="UniProtKB-SubCell"/>
</dbReference>
<keyword evidence="3 11" id="KW-1134">Transmembrane beta strand</keyword>
<dbReference type="PANTHER" id="PTHR32552">
    <property type="entry name" value="FERRICHROME IRON RECEPTOR-RELATED"/>
    <property type="match status" value="1"/>
</dbReference>
<evidence type="ECO:0000259" key="13">
    <source>
        <dbReference type="Pfam" id="PF00593"/>
    </source>
</evidence>
<evidence type="ECO:0000256" key="8">
    <source>
        <dbReference type="ARBA" id="ARBA00023077"/>
    </source>
</evidence>
<dbReference type="EMBL" id="CP022684">
    <property type="protein sequence ID" value="AUM13309.1"/>
    <property type="molecule type" value="Genomic_DNA"/>
</dbReference>
<keyword evidence="2 11" id="KW-0813">Transport</keyword>
<keyword evidence="4" id="KW-0410">Iron transport</keyword>
<dbReference type="InterPro" id="IPR036942">
    <property type="entry name" value="Beta-barrel_TonB_sf"/>
</dbReference>
<evidence type="ECO:0000259" key="14">
    <source>
        <dbReference type="Pfam" id="PF07715"/>
    </source>
</evidence>
<keyword evidence="9 11" id="KW-0472">Membrane</keyword>
<keyword evidence="16" id="KW-1185">Reference proteome</keyword>
<evidence type="ECO:0000256" key="2">
    <source>
        <dbReference type="ARBA" id="ARBA00022448"/>
    </source>
</evidence>
<dbReference type="PROSITE" id="PS52016">
    <property type="entry name" value="TONB_DEPENDENT_REC_3"/>
    <property type="match status" value="1"/>
</dbReference>
<dbReference type="KEGG" id="kak:Kalk_13135"/>
<organism evidence="15 16">
    <name type="scientific">Ketobacter alkanivorans</name>
    <dbReference type="NCBI Taxonomy" id="1917421"/>
    <lineage>
        <taxon>Bacteria</taxon>
        <taxon>Pseudomonadati</taxon>
        <taxon>Pseudomonadota</taxon>
        <taxon>Gammaproteobacteria</taxon>
        <taxon>Pseudomonadales</taxon>
        <taxon>Ketobacteraceae</taxon>
        <taxon>Ketobacter</taxon>
    </lineage>
</organism>
<dbReference type="InterPro" id="IPR000531">
    <property type="entry name" value="Beta-barrel_TonB"/>
</dbReference>
<dbReference type="Pfam" id="PF07715">
    <property type="entry name" value="Plug"/>
    <property type="match status" value="1"/>
</dbReference>
<dbReference type="InterPro" id="IPR039426">
    <property type="entry name" value="TonB-dep_rcpt-like"/>
</dbReference>
<dbReference type="InterPro" id="IPR012910">
    <property type="entry name" value="Plug_dom"/>
</dbReference>
<keyword evidence="10 11" id="KW-0998">Cell outer membrane</keyword>
<reference evidence="16" key="1">
    <citation type="submission" date="2017-08" db="EMBL/GenBank/DDBJ databases">
        <title>Direct submision.</title>
        <authorList>
            <person name="Kim S.-J."/>
            <person name="Rhee S.-K."/>
        </authorList>
    </citation>
    <scope>NUCLEOTIDE SEQUENCE [LARGE SCALE GENOMIC DNA]</scope>
    <source>
        <strain evidence="16">GI5</strain>
    </source>
</reference>
<dbReference type="Proteomes" id="UP000235116">
    <property type="component" value="Chromosome"/>
</dbReference>
<dbReference type="Pfam" id="PF00593">
    <property type="entry name" value="TonB_dep_Rec_b-barrel"/>
    <property type="match status" value="1"/>
</dbReference>
<evidence type="ECO:0000256" key="11">
    <source>
        <dbReference type="PROSITE-ProRule" id="PRU01360"/>
    </source>
</evidence>
<protein>
    <recommendedName>
        <fullName evidence="17">TonB-dependent receptor plug domain-containing protein</fullName>
    </recommendedName>
</protein>
<proteinExistence type="inferred from homology"/>
<dbReference type="PANTHER" id="PTHR32552:SF81">
    <property type="entry name" value="TONB-DEPENDENT OUTER MEMBRANE RECEPTOR"/>
    <property type="match status" value="1"/>
</dbReference>
<keyword evidence="7" id="KW-0406">Ion transport</keyword>
<accession>A0A2K9LLT0</accession>
<dbReference type="SUPFAM" id="SSF56935">
    <property type="entry name" value="Porins"/>
    <property type="match status" value="1"/>
</dbReference>
<evidence type="ECO:0000256" key="6">
    <source>
        <dbReference type="ARBA" id="ARBA00023004"/>
    </source>
</evidence>
<comment type="subcellular location">
    <subcellularLocation>
        <location evidence="1 11">Cell outer membrane</location>
        <topology evidence="1 11">Multi-pass membrane protein</topology>
    </subcellularLocation>
</comment>
<evidence type="ECO:0000256" key="12">
    <source>
        <dbReference type="RuleBase" id="RU003357"/>
    </source>
</evidence>
<evidence type="ECO:0000256" key="3">
    <source>
        <dbReference type="ARBA" id="ARBA00022452"/>
    </source>
</evidence>
<evidence type="ECO:0000256" key="10">
    <source>
        <dbReference type="ARBA" id="ARBA00023237"/>
    </source>
</evidence>
<evidence type="ECO:0000256" key="5">
    <source>
        <dbReference type="ARBA" id="ARBA00022692"/>
    </source>
</evidence>
<keyword evidence="6" id="KW-0408">Iron</keyword>
<gene>
    <name evidence="15" type="ORF">Kalk_13135</name>
</gene>
<sequence>MVTNIMRINASAMHLYTVLVGIALCLAVSLAVAEPYQDLFEISLEQLLELEIADVMTQAEKREAFSQSVPFSLSIIAPATHYSPLFNTIHDLDARTSGLVVTQYNNTTPQLFVRGIGSNASGSGDDPSVAYLMDGISVSRPGYHNLPLFDVKRTEVIKGPHGTLYGKGVIGGAVNVVPNKPEASDYSKLISGVNDRGWELQSINNHQISSETAHRLSVAYSDTQGYVENVITGVDTGASRELSIRDQLAWQGAGQRVGLRLEYNRLTSVDPAQVYEGEPPYAAVGGAALAPYANTRDKVAMPEDGFANRNFYFASLSYEHESSYGKWVSQSAYIAGDYEFELSAAPINYIPSTNPGEEKSWQFSEELRLEQEHGDWQWSSGVYLSREHVQRLERFDITGLVHLAGYGGLLSEESPGYGQYDSSNDVYNGALFVQARWAFMPDWNLSAGVRGDYVKKDFAIQVSGGDPLNLTLNNSEDFSVDTDKSWRQLSYSLGLDHHVAEDVMFYGQVATGFKAGSFNSVAFSPQAALASSKPECALNTELGMKAFFFDRALKLNGAVFHTDYENLQVFAGIESEANAPQAEIQGAELEFQFRVLKGLEFTGNYTYLDTAFNSFISPENGDNLSGNNLLRAPQHSVALNLNYSWVGSSQNRYWVEWSSSYTSEFYNSPQNDQGTWMPGHHLTNLALYLQPAGTEHLMFIWVRNALDEQYPVHSFDQARLLFTPQGSAWNMAEPRTIGITMDWIL</sequence>
<evidence type="ECO:0000256" key="1">
    <source>
        <dbReference type="ARBA" id="ARBA00004571"/>
    </source>
</evidence>
<dbReference type="Gene3D" id="2.40.170.20">
    <property type="entry name" value="TonB-dependent receptor, beta-barrel domain"/>
    <property type="match status" value="1"/>
</dbReference>
<evidence type="ECO:0000256" key="7">
    <source>
        <dbReference type="ARBA" id="ARBA00023065"/>
    </source>
</evidence>
<feature type="domain" description="TonB-dependent receptor plug" evidence="14">
    <location>
        <begin position="69"/>
        <end position="173"/>
    </location>
</feature>
<name>A0A2K9LLT0_9GAMM</name>
<evidence type="ECO:0008006" key="17">
    <source>
        <dbReference type="Google" id="ProtNLM"/>
    </source>
</evidence>
<dbReference type="AlphaFoldDB" id="A0A2K9LLT0"/>
<evidence type="ECO:0000313" key="16">
    <source>
        <dbReference type="Proteomes" id="UP000235116"/>
    </source>
</evidence>
<comment type="similarity">
    <text evidence="11 12">Belongs to the TonB-dependent receptor family.</text>
</comment>
<feature type="domain" description="TonB-dependent receptor-like beta-barrel" evidence="13">
    <location>
        <begin position="285"/>
        <end position="704"/>
    </location>
</feature>